<dbReference type="PANTHER" id="PTHR43235">
    <property type="entry name" value="GLUTAMINE AMIDOTRANSFERASE PB2B2.05-RELATED"/>
    <property type="match status" value="1"/>
</dbReference>
<reference evidence="1 2" key="1">
    <citation type="submission" date="2021-01" db="EMBL/GenBank/DDBJ databases">
        <title>Tumebacillus sp. strain ITR2 16S ribosomal RNA gene Genome sequencing and assembly.</title>
        <authorList>
            <person name="Kang M."/>
        </authorList>
    </citation>
    <scope>NUCLEOTIDE SEQUENCE [LARGE SCALE GENOMIC DNA]</scope>
    <source>
        <strain evidence="1 2">ITR2</strain>
    </source>
</reference>
<organism evidence="1 2">
    <name type="scientific">Tumebacillus amylolyticus</name>
    <dbReference type="NCBI Taxonomy" id="2801339"/>
    <lineage>
        <taxon>Bacteria</taxon>
        <taxon>Bacillati</taxon>
        <taxon>Bacillota</taxon>
        <taxon>Bacilli</taxon>
        <taxon>Bacillales</taxon>
        <taxon>Alicyclobacillaceae</taxon>
        <taxon>Tumebacillus</taxon>
    </lineage>
</organism>
<name>A0ABS1J4M5_9BACL</name>
<dbReference type="CDD" id="cd01745">
    <property type="entry name" value="GATase1_2"/>
    <property type="match status" value="1"/>
</dbReference>
<dbReference type="GO" id="GO:0016787">
    <property type="term" value="F:hydrolase activity"/>
    <property type="evidence" value="ECO:0007669"/>
    <property type="project" value="UniProtKB-KW"/>
</dbReference>
<dbReference type="Gene3D" id="3.40.50.880">
    <property type="match status" value="1"/>
</dbReference>
<sequence length="238" mass="26702">MYVRPIIGITSTLVKLNELSEGVYVHQDYYRGIEKCGGLPLVLPLTEPELFQRTLDFCDGVIFTGGEDVDPAHYGAEPHQQLGPTLKHRDRVEVEAIRYVRNLDKPLLGICRGAQVLNVALGGTLYQDLPSELPHALQHLQKAARGVDSHWVHVSEGSRLHQVFDSTKVRVNSFHHQAIRDLARGLVVTATASDGVIEAVEDPNSTYTVGVQWHPESMWATDDNMLRLFQDFVDQCRR</sequence>
<dbReference type="InterPro" id="IPR044668">
    <property type="entry name" value="PuuD-like"/>
</dbReference>
<dbReference type="InterPro" id="IPR029062">
    <property type="entry name" value="Class_I_gatase-like"/>
</dbReference>
<dbReference type="InterPro" id="IPR011697">
    <property type="entry name" value="Peptidase_C26"/>
</dbReference>
<keyword evidence="2" id="KW-1185">Reference proteome</keyword>
<dbReference type="Pfam" id="PF07722">
    <property type="entry name" value="Peptidase_C26"/>
    <property type="match status" value="1"/>
</dbReference>
<dbReference type="PROSITE" id="PS51273">
    <property type="entry name" value="GATASE_TYPE_1"/>
    <property type="match status" value="1"/>
</dbReference>
<evidence type="ECO:0000313" key="1">
    <source>
        <dbReference type="EMBL" id="MBL0385221.1"/>
    </source>
</evidence>
<proteinExistence type="predicted"/>
<keyword evidence="1" id="KW-0378">Hydrolase</keyword>
<evidence type="ECO:0000313" key="2">
    <source>
        <dbReference type="Proteomes" id="UP000602284"/>
    </source>
</evidence>
<dbReference type="EMBL" id="JAEQNB010000001">
    <property type="protein sequence ID" value="MBL0385221.1"/>
    <property type="molecule type" value="Genomic_DNA"/>
</dbReference>
<dbReference type="PANTHER" id="PTHR43235:SF1">
    <property type="entry name" value="GLUTAMINE AMIDOTRANSFERASE PB2B2.05-RELATED"/>
    <property type="match status" value="1"/>
</dbReference>
<dbReference type="Proteomes" id="UP000602284">
    <property type="component" value="Unassembled WGS sequence"/>
</dbReference>
<dbReference type="SUPFAM" id="SSF52317">
    <property type="entry name" value="Class I glutamine amidotransferase-like"/>
    <property type="match status" value="1"/>
</dbReference>
<comment type="caution">
    <text evidence="1">The sequence shown here is derived from an EMBL/GenBank/DDBJ whole genome shotgun (WGS) entry which is preliminary data.</text>
</comment>
<protein>
    <submittedName>
        <fullName evidence="1">Gamma-glutamyl-gamma-aminobutyrate hydrolase family protein</fullName>
    </submittedName>
</protein>
<gene>
    <name evidence="1" type="ORF">JJB07_01065</name>
</gene>
<accession>A0ABS1J4M5</accession>
<dbReference type="RefSeq" id="WP_201630392.1">
    <property type="nucleotide sequence ID" value="NZ_JAEQNB010000001.1"/>
</dbReference>